<keyword evidence="2" id="KW-0540">Nuclease</keyword>
<dbReference type="GO" id="GO:0008296">
    <property type="term" value="F:3'-5'-DNA exonuclease activity"/>
    <property type="evidence" value="ECO:0007669"/>
    <property type="project" value="TreeGrafter"/>
</dbReference>
<evidence type="ECO:0000256" key="2">
    <source>
        <dbReference type="ARBA" id="ARBA00022722"/>
    </source>
</evidence>
<organism evidence="6 7">
    <name type="scientific">Nematocida parisii (strain ERTm3)</name>
    <name type="common">Nematode killer fungus</name>
    <dbReference type="NCBI Taxonomy" id="935791"/>
    <lineage>
        <taxon>Eukaryota</taxon>
        <taxon>Fungi</taxon>
        <taxon>Fungi incertae sedis</taxon>
        <taxon>Microsporidia</taxon>
        <taxon>Nematocida</taxon>
    </lineage>
</organism>
<dbReference type="InParanoid" id="I3EG77"/>
<feature type="binding site" evidence="5">
    <location>
        <position position="232"/>
    </location>
    <ligand>
        <name>a divalent metal cation</name>
        <dbReference type="ChEBI" id="CHEBI:60240"/>
        <label>1</label>
    </ligand>
</feature>
<gene>
    <name evidence="6" type="ORF">NEQG_01668</name>
</gene>
<sequence>MPYDIAVNITDPQYLGEYNSKKKHCCDIKSVIARGKSHDINMVFLGLSLASSVEVISIANEYNEYCVIGVHPGSTEECTKEDIQAFVDILSTKTIENQRNLIRKEVSDIISTEALLNIDSVVGIGEVGLDYNRTYSSKEKQKKVFKEILKKTEVFNLPYIFHYRDCEEDFFEIVNDHNVSGVIHSYTGGLEEMRRLVSKGFYIGINGASIRENEQTSVIEEIPLDRLLIETDAPWCTIRKTSKYYDSIGTYLKSNKKWIENEGVKGRNEPINLYQVIDAVSHIKKTPKQDVISVTNQNFKKLFRR</sequence>
<dbReference type="SUPFAM" id="SSF51556">
    <property type="entry name" value="Metallo-dependent hydrolases"/>
    <property type="match status" value="1"/>
</dbReference>
<evidence type="ECO:0008006" key="8">
    <source>
        <dbReference type="Google" id="ProtNLM"/>
    </source>
</evidence>
<dbReference type="Gene3D" id="3.20.20.140">
    <property type="entry name" value="Metal-dependent hydrolases"/>
    <property type="match status" value="1"/>
</dbReference>
<proteinExistence type="inferred from homology"/>
<dbReference type="GO" id="GO:0046872">
    <property type="term" value="F:metal ion binding"/>
    <property type="evidence" value="ECO:0007669"/>
    <property type="project" value="UniProtKB-KW"/>
</dbReference>
<dbReference type="OrthoDB" id="6079689at2759"/>
<evidence type="ECO:0000256" key="4">
    <source>
        <dbReference type="ARBA" id="ARBA00022801"/>
    </source>
</evidence>
<dbReference type="AlphaFoldDB" id="I3EG77"/>
<dbReference type="FunCoup" id="I3EG77">
    <property type="interactions" value="73"/>
</dbReference>
<dbReference type="EMBL" id="GL870879">
    <property type="protein sequence ID" value="EIJ88224.1"/>
    <property type="molecule type" value="Genomic_DNA"/>
</dbReference>
<dbReference type="OMA" id="CCPREVQ"/>
<dbReference type="VEuPathDB" id="MicrosporidiaDB:NEQG_01668"/>
<dbReference type="GO" id="GO:0005829">
    <property type="term" value="C:cytosol"/>
    <property type="evidence" value="ECO:0007669"/>
    <property type="project" value="TreeGrafter"/>
</dbReference>
<dbReference type="HOGENOM" id="CLU_031506_1_0_1"/>
<evidence type="ECO:0000313" key="6">
    <source>
        <dbReference type="EMBL" id="EIJ88224.1"/>
    </source>
</evidence>
<dbReference type="InterPro" id="IPR050891">
    <property type="entry name" value="TatD-type_Hydrolase"/>
</dbReference>
<protein>
    <recommendedName>
        <fullName evidence="8">TatD DNase</fullName>
    </recommendedName>
</protein>
<dbReference type="InterPro" id="IPR018228">
    <property type="entry name" value="DNase_TatD-rel_CS"/>
</dbReference>
<keyword evidence="7" id="KW-1185">Reference proteome</keyword>
<comment type="similarity">
    <text evidence="1">Belongs to the metallo-dependent hydrolases superfamily. TatD-type hydrolase family.</text>
</comment>
<keyword evidence="3 5" id="KW-0479">Metal-binding</keyword>
<dbReference type="PIRSF" id="PIRSF005902">
    <property type="entry name" value="DNase_TatD"/>
    <property type="match status" value="1"/>
</dbReference>
<dbReference type="STRING" id="935791.I3EG77"/>
<dbReference type="PANTHER" id="PTHR10060">
    <property type="entry name" value="TATD FAMILY DEOXYRIBONUCLEASE"/>
    <property type="match status" value="1"/>
</dbReference>
<feature type="binding site" evidence="5">
    <location>
        <position position="162"/>
    </location>
    <ligand>
        <name>a divalent metal cation</name>
        <dbReference type="ChEBI" id="CHEBI:60240"/>
        <label>2</label>
    </ligand>
</feature>
<name>I3EG77_NEMP3</name>
<reference evidence="6" key="1">
    <citation type="submission" date="2011-01" db="EMBL/GenBank/DDBJ databases">
        <title>The Genome Sequence of Nematocida parisii strain ERTm3.</title>
        <authorList>
            <consortium name="The Broad Institute Genome Sequencing Platform"/>
            <consortium name="The Broad Institute Genome Sequencing Center for Infectious Disease"/>
            <person name="Cuomo C."/>
            <person name="Troemel E."/>
            <person name="Young S.K."/>
            <person name="Zeng Q."/>
            <person name="Gargeya S."/>
            <person name="Fitzgerald M."/>
            <person name="Haas B."/>
            <person name="Abouelleil A."/>
            <person name="Alvarado L."/>
            <person name="Arachchi H.M."/>
            <person name="Berlin A."/>
            <person name="Chapman S.B."/>
            <person name="Gearin G."/>
            <person name="Goldberg J."/>
            <person name="Griggs A."/>
            <person name="Gujja S."/>
            <person name="Hansen M."/>
            <person name="Heiman D."/>
            <person name="Howarth C."/>
            <person name="Larimer J."/>
            <person name="Lui A."/>
            <person name="MacDonald P.J.P."/>
            <person name="McCowen C."/>
            <person name="Montmayeur A."/>
            <person name="Murphy C."/>
            <person name="Neiman D."/>
            <person name="Pearson M."/>
            <person name="Priest M."/>
            <person name="Roberts A."/>
            <person name="Saif S."/>
            <person name="Shea T."/>
            <person name="Sisk P."/>
            <person name="Stolte C."/>
            <person name="Sykes S."/>
            <person name="Wortman J."/>
            <person name="Nusbaum C."/>
            <person name="Birren B."/>
        </authorList>
    </citation>
    <scope>NUCLEOTIDE SEQUENCE</scope>
    <source>
        <strain evidence="6">ERTm3</strain>
    </source>
</reference>
<evidence type="ECO:0000256" key="3">
    <source>
        <dbReference type="ARBA" id="ARBA00022723"/>
    </source>
</evidence>
<dbReference type="PROSITE" id="PS01091">
    <property type="entry name" value="TATD_3"/>
    <property type="match status" value="1"/>
</dbReference>
<feature type="binding site" evidence="5">
    <location>
        <position position="126"/>
    </location>
    <ligand>
        <name>a divalent metal cation</name>
        <dbReference type="ChEBI" id="CHEBI:60240"/>
        <label>1</label>
    </ligand>
</feature>
<dbReference type="Proteomes" id="UP000002872">
    <property type="component" value="Unassembled WGS sequence"/>
</dbReference>
<evidence type="ECO:0000256" key="1">
    <source>
        <dbReference type="ARBA" id="ARBA00009275"/>
    </source>
</evidence>
<dbReference type="InterPro" id="IPR001130">
    <property type="entry name" value="TatD-like"/>
</dbReference>
<accession>I3EG77</accession>
<keyword evidence="4" id="KW-0378">Hydrolase</keyword>
<evidence type="ECO:0000256" key="5">
    <source>
        <dbReference type="PIRSR" id="PIRSR005902-1"/>
    </source>
</evidence>
<dbReference type="InterPro" id="IPR032466">
    <property type="entry name" value="Metal_Hydrolase"/>
</dbReference>
<feature type="binding site" evidence="5">
    <location>
        <position position="184"/>
    </location>
    <ligand>
        <name>a divalent metal cation</name>
        <dbReference type="ChEBI" id="CHEBI:60240"/>
        <label>2</label>
    </ligand>
</feature>
<evidence type="ECO:0000313" key="7">
    <source>
        <dbReference type="Proteomes" id="UP000002872"/>
    </source>
</evidence>
<dbReference type="PANTHER" id="PTHR10060:SF15">
    <property type="entry name" value="DEOXYRIBONUCLEASE TATDN1"/>
    <property type="match status" value="1"/>
</dbReference>
<dbReference type="Pfam" id="PF01026">
    <property type="entry name" value="TatD_DNase"/>
    <property type="match status" value="1"/>
</dbReference>
<dbReference type="CDD" id="cd01310">
    <property type="entry name" value="TatD_DNAse"/>
    <property type="match status" value="1"/>
</dbReference>